<dbReference type="AlphaFoldDB" id="C4WNG2"/>
<feature type="region of interest" description="Disordered" evidence="1">
    <location>
        <begin position="1"/>
        <end position="28"/>
    </location>
</feature>
<dbReference type="EMBL" id="ACQA01000002">
    <property type="protein sequence ID" value="EEQ93917.1"/>
    <property type="molecule type" value="Genomic_DNA"/>
</dbReference>
<evidence type="ECO:0000256" key="1">
    <source>
        <dbReference type="SAM" id="MobiDB-lite"/>
    </source>
</evidence>
<feature type="compositionally biased region" description="Basic and acidic residues" evidence="1">
    <location>
        <begin position="8"/>
        <end position="17"/>
    </location>
</feature>
<name>C4WNG2_9HYPH</name>
<dbReference type="HOGENOM" id="CLU_2233741_0_0_5"/>
<comment type="caution">
    <text evidence="2">The sequence shown here is derived from an EMBL/GenBank/DDBJ whole genome shotgun (WGS) entry which is preliminary data.</text>
</comment>
<reference evidence="2 3" key="1">
    <citation type="submission" date="2009-05" db="EMBL/GenBank/DDBJ databases">
        <authorList>
            <person name="Setubal J.C."/>
            <person name="Boyle S."/>
            <person name="Crasta O.R."/>
            <person name="Gillespie J.J."/>
            <person name="Kenyon R.W."/>
            <person name="Lu J."/>
            <person name="Mane S."/>
            <person name="Nagrani S."/>
            <person name="Shallom J.M."/>
            <person name="Shallom S."/>
            <person name="Shukla M."/>
            <person name="Snyder E.E."/>
            <person name="Sobral B.W."/>
            <person name="Wattam A.R."/>
            <person name="Will R."/>
            <person name="Williams K."/>
            <person name="Yoo H."/>
            <person name="Munk C."/>
            <person name="Tapia R."/>
            <person name="Green L."/>
            <person name="Rogers Y."/>
            <person name="Detter J.C."/>
            <person name="Bruce D."/>
            <person name="Brettin T.S."/>
            <person name="Tsolis R."/>
        </authorList>
    </citation>
    <scope>NUCLEOTIDE SEQUENCE [LARGE SCALE GENOMIC DNA]</scope>
    <source>
        <strain evidence="2 3">LMG 3301</strain>
    </source>
</reference>
<protein>
    <submittedName>
        <fullName evidence="2">Uncharacterized protein</fullName>
    </submittedName>
</protein>
<organism evidence="2 3">
    <name type="scientific">Brucella intermedia LMG 3301</name>
    <dbReference type="NCBI Taxonomy" id="641118"/>
    <lineage>
        <taxon>Bacteria</taxon>
        <taxon>Pseudomonadati</taxon>
        <taxon>Pseudomonadota</taxon>
        <taxon>Alphaproteobacteria</taxon>
        <taxon>Hyphomicrobiales</taxon>
        <taxon>Brucellaceae</taxon>
        <taxon>Brucella/Ochrobactrum group</taxon>
        <taxon>Brucella</taxon>
    </lineage>
</organism>
<evidence type="ECO:0000313" key="2">
    <source>
        <dbReference type="EMBL" id="EEQ93917.1"/>
    </source>
</evidence>
<evidence type="ECO:0000313" key="3">
    <source>
        <dbReference type="Proteomes" id="UP000004386"/>
    </source>
</evidence>
<proteinExistence type="predicted"/>
<gene>
    <name evidence="2" type="ORF">OINT_2001109</name>
</gene>
<dbReference type="Proteomes" id="UP000004386">
    <property type="component" value="Unassembled WGS sequence"/>
</dbReference>
<sequence length="105" mass="11367">MSTVTNHTRGDMQHSSRQELQATAAAHRKNGASFGKIAELMGITRGHAWSLLSERSPTLPAPKPTEKTVVRRTTFNGGYSGGCMDIYVSLPRITILDGPFTGTVH</sequence>
<accession>C4WNG2</accession>